<gene>
    <name evidence="1" type="ORF">SAMN05421730_1004143</name>
</gene>
<organism evidence="1 2">
    <name type="scientific">Anaerobium acetethylicum</name>
    <dbReference type="NCBI Taxonomy" id="1619234"/>
    <lineage>
        <taxon>Bacteria</taxon>
        <taxon>Bacillati</taxon>
        <taxon>Bacillota</taxon>
        <taxon>Clostridia</taxon>
        <taxon>Lachnospirales</taxon>
        <taxon>Lachnospiraceae</taxon>
        <taxon>Anaerobium</taxon>
    </lineage>
</organism>
<accession>A0A1D3TRK8</accession>
<dbReference type="PANTHER" id="PTHR35866">
    <property type="entry name" value="PUTATIVE-RELATED"/>
    <property type="match status" value="1"/>
</dbReference>
<sequence>MKRNVSLEEISDGKLYESNDLVKADCNDCKGCSACCQGMGNSIVLDPLDIFRFVKNFNNTFEELLADRIELNMVDGIIMPNLKMSGASERCVFLNSEGRCSIHAFRPGICRLFPLGRYYENREFKYFLQVHECKKENKTKVKVRKWIDTPDLKNNEQFVKDWHYLLEDLQNIVRSTRDGNVIKEINMYVLNHFYRKPYDPEKDFYMQFHERLSEAREFAARIAEE</sequence>
<dbReference type="STRING" id="1619234.SAMN05421730_1004143"/>
<dbReference type="AlphaFoldDB" id="A0A1D3TRK8"/>
<keyword evidence="2" id="KW-1185">Reference proteome</keyword>
<dbReference type="OrthoDB" id="9810361at2"/>
<evidence type="ECO:0000313" key="2">
    <source>
        <dbReference type="Proteomes" id="UP000199315"/>
    </source>
</evidence>
<proteinExistence type="predicted"/>
<dbReference type="RefSeq" id="WP_091231537.1">
    <property type="nucleotide sequence ID" value="NZ_FMKA01000004.1"/>
</dbReference>
<dbReference type="Proteomes" id="UP000199315">
    <property type="component" value="Unassembled WGS sequence"/>
</dbReference>
<name>A0A1D3TRK8_9FIRM</name>
<evidence type="ECO:0000313" key="1">
    <source>
        <dbReference type="EMBL" id="SCP96377.1"/>
    </source>
</evidence>
<dbReference type="EMBL" id="FMKA01000004">
    <property type="protein sequence ID" value="SCP96377.1"/>
    <property type="molecule type" value="Genomic_DNA"/>
</dbReference>
<dbReference type="Pfam" id="PF03692">
    <property type="entry name" value="CxxCxxCC"/>
    <property type="match status" value="1"/>
</dbReference>
<protein>
    <recommendedName>
        <fullName evidence="3">YkgJ family cysteine cluster protein</fullName>
    </recommendedName>
</protein>
<dbReference type="InterPro" id="IPR005358">
    <property type="entry name" value="Puta_zinc/iron-chelating_dom"/>
</dbReference>
<evidence type="ECO:0008006" key="3">
    <source>
        <dbReference type="Google" id="ProtNLM"/>
    </source>
</evidence>
<dbReference type="PANTHER" id="PTHR35866:SF1">
    <property type="entry name" value="YKGJ FAMILY CYSTEINE CLUSTER PROTEIN"/>
    <property type="match status" value="1"/>
</dbReference>
<reference evidence="1 2" key="1">
    <citation type="submission" date="2016-09" db="EMBL/GenBank/DDBJ databases">
        <authorList>
            <person name="Capua I."/>
            <person name="De Benedictis P."/>
            <person name="Joannis T."/>
            <person name="Lombin L.H."/>
            <person name="Cattoli G."/>
        </authorList>
    </citation>
    <scope>NUCLEOTIDE SEQUENCE [LARGE SCALE GENOMIC DNA]</scope>
    <source>
        <strain evidence="1 2">GluBS11</strain>
    </source>
</reference>